<feature type="region of interest" description="Disordered" evidence="1">
    <location>
        <begin position="455"/>
        <end position="507"/>
    </location>
</feature>
<dbReference type="SUPFAM" id="SSF53756">
    <property type="entry name" value="UDP-Glycosyltransferase/glycogen phosphorylase"/>
    <property type="match status" value="1"/>
</dbReference>
<name>A0ABS3W907_9BACL</name>
<reference evidence="3 4" key="1">
    <citation type="submission" date="2021-03" db="EMBL/GenBank/DDBJ databases">
        <title>Paenibacillus artemisicola MWE-103 whole genome sequence.</title>
        <authorList>
            <person name="Ham Y.J."/>
        </authorList>
    </citation>
    <scope>NUCLEOTIDE SEQUENCE [LARGE SCALE GENOMIC DNA]</scope>
    <source>
        <strain evidence="3 4">MWE-103</strain>
    </source>
</reference>
<dbReference type="PANTHER" id="PTHR45947:SF3">
    <property type="entry name" value="SULFOQUINOVOSYL TRANSFERASE SQD2"/>
    <property type="match status" value="1"/>
</dbReference>
<sequence length="507" mass="55458">MKQTKPKMLLFSHICSPQYVTGAEKLLLFMIRELLPVYACTLVVPTEGVIAGHARKLGVPVIVQDIPLVVPLYLALPHLHEELAAKLREPAWGGLIRLLLREQPQVVLVNTCVHPLPAIAGKALGIPVVWSAMEAICETPHTAASAALIEAHADFVLGISETTLAPLRTPGLLPKTTLIPPSWHQAELQPEGWTRHRANRRRQFGFAEHERVVGYISSSIFEGKGLEHFMQMAVRTSAVHPHARYLIVGNPVDAPYFERCLGIAREAGVLDRFRWLRFEEQVATVYPAMDLLVVPSLMAEGFGMTALEGMACGKPVVVYGSGGLAEIGQATGNAAYVAPTGDYDGLAGRVSSLLADEALLQAAGAQNAREAQAVYGIAAYRERLRRFLDVLKLQAPRLPRTVKGSGPAIYLLERAGLLRPFRTMAAFAAVGYRPEDVRLVPDAFLAGLPLGEPIGDAPRTARRSRKHRRTRRGPRGRRGSKLRRGRRAGKARRGKPAGGRKKRRRAS</sequence>
<accession>A0ABS3W907</accession>
<comment type="caution">
    <text evidence="3">The sequence shown here is derived from an EMBL/GenBank/DDBJ whole genome shotgun (WGS) entry which is preliminary data.</text>
</comment>
<dbReference type="Pfam" id="PF00534">
    <property type="entry name" value="Glycos_transf_1"/>
    <property type="match status" value="1"/>
</dbReference>
<evidence type="ECO:0000313" key="3">
    <source>
        <dbReference type="EMBL" id="MBO7744763.1"/>
    </source>
</evidence>
<gene>
    <name evidence="3" type="ORF">I8J29_11180</name>
</gene>
<evidence type="ECO:0000313" key="4">
    <source>
        <dbReference type="Proteomes" id="UP000670947"/>
    </source>
</evidence>
<keyword evidence="4" id="KW-1185">Reference proteome</keyword>
<dbReference type="PANTHER" id="PTHR45947">
    <property type="entry name" value="SULFOQUINOVOSYL TRANSFERASE SQD2"/>
    <property type="match status" value="1"/>
</dbReference>
<organism evidence="3 4">
    <name type="scientific">Paenibacillus artemisiicola</name>
    <dbReference type="NCBI Taxonomy" id="1172618"/>
    <lineage>
        <taxon>Bacteria</taxon>
        <taxon>Bacillati</taxon>
        <taxon>Bacillota</taxon>
        <taxon>Bacilli</taxon>
        <taxon>Bacillales</taxon>
        <taxon>Paenibacillaceae</taxon>
        <taxon>Paenibacillus</taxon>
    </lineage>
</organism>
<dbReference type="CDD" id="cd03801">
    <property type="entry name" value="GT4_PimA-like"/>
    <property type="match status" value="1"/>
</dbReference>
<dbReference type="Proteomes" id="UP000670947">
    <property type="component" value="Unassembled WGS sequence"/>
</dbReference>
<dbReference type="EMBL" id="JAGGDJ010000005">
    <property type="protein sequence ID" value="MBO7744763.1"/>
    <property type="molecule type" value="Genomic_DNA"/>
</dbReference>
<dbReference type="InterPro" id="IPR050194">
    <property type="entry name" value="Glycosyltransferase_grp1"/>
</dbReference>
<feature type="compositionally biased region" description="Basic residues" evidence="1">
    <location>
        <begin position="460"/>
        <end position="507"/>
    </location>
</feature>
<dbReference type="RefSeq" id="WP_208847690.1">
    <property type="nucleotide sequence ID" value="NZ_JAGGDJ010000005.1"/>
</dbReference>
<dbReference type="InterPro" id="IPR001296">
    <property type="entry name" value="Glyco_trans_1"/>
</dbReference>
<protein>
    <submittedName>
        <fullName evidence="3">Glycosyltransferase family 4 protein</fullName>
    </submittedName>
</protein>
<feature type="domain" description="Glycosyl transferase family 1" evidence="2">
    <location>
        <begin position="199"/>
        <end position="369"/>
    </location>
</feature>
<evidence type="ECO:0000259" key="2">
    <source>
        <dbReference type="Pfam" id="PF00534"/>
    </source>
</evidence>
<dbReference type="Gene3D" id="3.40.50.2000">
    <property type="entry name" value="Glycogen Phosphorylase B"/>
    <property type="match status" value="2"/>
</dbReference>
<proteinExistence type="predicted"/>
<evidence type="ECO:0000256" key="1">
    <source>
        <dbReference type="SAM" id="MobiDB-lite"/>
    </source>
</evidence>